<evidence type="ECO:0000313" key="1">
    <source>
        <dbReference type="EMBL" id="GFM91116.1"/>
    </source>
</evidence>
<comment type="caution">
    <text evidence="1">The sequence shown here is derived from an EMBL/GenBank/DDBJ whole genome shotgun (WGS) entry which is preliminary data.</text>
</comment>
<keyword evidence="2" id="KW-1185">Reference proteome</keyword>
<proteinExistence type="predicted"/>
<dbReference type="RefSeq" id="WP_143008671.1">
    <property type="nucleotide sequence ID" value="NZ_BLWA01000002.1"/>
</dbReference>
<protein>
    <submittedName>
        <fullName evidence="1">Uncharacterized protein</fullName>
    </submittedName>
</protein>
<sequence length="660" mass="74065">MAGQPKWSFLPLPTGAKARDPMQDEFFQDQSIDGIDHALVRETIQNSLDARANGAPAKVVFSLGKLSAERTSYWFPEDVQAHFSAKEIRFSSLPNWEKENCAYLTIEDFGTKGLEGKIDSFDPVEGGNFYHFFRAEGVSNKKEGDRGSWGVGKIVIPRSSRVRSFFAITRRASGPGMHLMGQTILRHHEVDGVRYTPDGWFSRDQEGLQVPYTDDETTSRLIDDFCLVRMDEPGLGLVIPWIYEKYLTFERLRSVIAREYFIPILGGQLVIELRDHETGACQRFDARSFADLKLLASEDDQFQDTVQLAGNLLRLDKIEPLVVDVVKELNENDVCYDWGSYKTALPPQDIESALEQGRILHFRVPIVIKPALGIADTGVFDVLVKRKSGRHYPVYVRDGLIIPNQPTRKRTPDCVVLIHASNSVVSDALRRSECPAHTDWKYTRDKFQEQKYSLSNKLIPFVRDSALKLLEKLFVQEGKSDYNLLAALLPLPFDGGSLQDLQGAGHGLRRKEKEILSQTDNVGLLNIPTPAPRCWTLRQSKGEIRLAGNPDGFVTDKGYILTLSAAYDLHGRNPFKAHSKFDFDLLKAAKNGVDEKSNFQVAINKHATIKSGGYGTLIVHVSDPSFEMVFCPADLNRDLIMKVGSVAVEQISGDDEEIDI</sequence>
<accession>A0ABQ1DJE1</accession>
<dbReference type="EMBL" id="BLWA01000002">
    <property type="protein sequence ID" value="GFM91116.1"/>
    <property type="molecule type" value="Genomic_DNA"/>
</dbReference>
<dbReference type="Proteomes" id="UP000614982">
    <property type="component" value="Unassembled WGS sequence"/>
</dbReference>
<gene>
    <name evidence="1" type="ORF">PSCICP_10880</name>
</gene>
<reference evidence="1 2" key="1">
    <citation type="submission" date="2020-05" db="EMBL/GenBank/DDBJ databases">
        <title>Genetic diversity of Pseudomonas cichorii.</title>
        <authorList>
            <person name="Tani S."/>
            <person name="Yagi H."/>
            <person name="Hashimoto S."/>
            <person name="Iiyama K."/>
            <person name="Furuya N."/>
        </authorList>
    </citation>
    <scope>NUCLEOTIDE SEQUENCE [LARGE SCALE GENOMIC DNA]</scope>
    <source>
        <strain evidence="1 2">LMG 2162</strain>
    </source>
</reference>
<organism evidence="1 2">
    <name type="scientific">Pseudomonas cichorii</name>
    <dbReference type="NCBI Taxonomy" id="36746"/>
    <lineage>
        <taxon>Bacteria</taxon>
        <taxon>Pseudomonadati</taxon>
        <taxon>Pseudomonadota</taxon>
        <taxon>Gammaproteobacteria</taxon>
        <taxon>Pseudomonadales</taxon>
        <taxon>Pseudomonadaceae</taxon>
        <taxon>Pseudomonas</taxon>
    </lineage>
</organism>
<evidence type="ECO:0000313" key="2">
    <source>
        <dbReference type="Proteomes" id="UP000614982"/>
    </source>
</evidence>
<name>A0ABQ1DJE1_PSECI</name>
<dbReference type="GeneID" id="45543848"/>